<evidence type="ECO:0000256" key="1">
    <source>
        <dbReference type="SAM" id="MobiDB-lite"/>
    </source>
</evidence>
<organism evidence="2 3">
    <name type="scientific">Pleurodeles waltl</name>
    <name type="common">Iberian ribbed newt</name>
    <dbReference type="NCBI Taxonomy" id="8319"/>
    <lineage>
        <taxon>Eukaryota</taxon>
        <taxon>Metazoa</taxon>
        <taxon>Chordata</taxon>
        <taxon>Craniata</taxon>
        <taxon>Vertebrata</taxon>
        <taxon>Euteleostomi</taxon>
        <taxon>Amphibia</taxon>
        <taxon>Batrachia</taxon>
        <taxon>Caudata</taxon>
        <taxon>Salamandroidea</taxon>
        <taxon>Salamandridae</taxon>
        <taxon>Pleurodelinae</taxon>
        <taxon>Pleurodeles</taxon>
    </lineage>
</organism>
<dbReference type="Proteomes" id="UP001066276">
    <property type="component" value="Chromosome 10"/>
</dbReference>
<feature type="region of interest" description="Disordered" evidence="1">
    <location>
        <begin position="129"/>
        <end position="173"/>
    </location>
</feature>
<keyword evidence="3" id="KW-1185">Reference proteome</keyword>
<name>A0AAV7M9M6_PLEWA</name>
<reference evidence="2" key="1">
    <citation type="journal article" date="2022" name="bioRxiv">
        <title>Sequencing and chromosome-scale assembly of the giantPleurodeles waltlgenome.</title>
        <authorList>
            <person name="Brown T."/>
            <person name="Elewa A."/>
            <person name="Iarovenko S."/>
            <person name="Subramanian E."/>
            <person name="Araus A.J."/>
            <person name="Petzold A."/>
            <person name="Susuki M."/>
            <person name="Suzuki K.-i.T."/>
            <person name="Hayashi T."/>
            <person name="Toyoda A."/>
            <person name="Oliveira C."/>
            <person name="Osipova E."/>
            <person name="Leigh N.D."/>
            <person name="Simon A."/>
            <person name="Yun M.H."/>
        </authorList>
    </citation>
    <scope>NUCLEOTIDE SEQUENCE</scope>
    <source>
        <strain evidence="2">20211129_DDA</strain>
        <tissue evidence="2">Liver</tissue>
    </source>
</reference>
<protein>
    <submittedName>
        <fullName evidence="2">Uncharacterized protein</fullName>
    </submittedName>
</protein>
<evidence type="ECO:0000313" key="3">
    <source>
        <dbReference type="Proteomes" id="UP001066276"/>
    </source>
</evidence>
<gene>
    <name evidence="2" type="ORF">NDU88_005547</name>
</gene>
<dbReference type="EMBL" id="JANPWB010000014">
    <property type="protein sequence ID" value="KAJ1100461.1"/>
    <property type="molecule type" value="Genomic_DNA"/>
</dbReference>
<sequence>MNRFTLDTIRHILLHQQQSSNSTGIIQATHIAFKRMKRCRRWHTYNLLAPEGPVIIRIKRTGPGAIGAGAAEETWGNLSRGRGALSGPYYAVPDRVGELLSLRLAPRPEPGTRVKERAGAGVRLNRVRLKRHSTSVSRNRDRGANPLGATGAVDGLEGRERLHLTKNPETSRE</sequence>
<proteinExistence type="predicted"/>
<comment type="caution">
    <text evidence="2">The sequence shown here is derived from an EMBL/GenBank/DDBJ whole genome shotgun (WGS) entry which is preliminary data.</text>
</comment>
<dbReference type="AlphaFoldDB" id="A0AAV7M9M6"/>
<evidence type="ECO:0000313" key="2">
    <source>
        <dbReference type="EMBL" id="KAJ1100461.1"/>
    </source>
</evidence>
<accession>A0AAV7M9M6</accession>